<gene>
    <name evidence="1" type="ORF">LCGC14_2628360</name>
</gene>
<organism evidence="1">
    <name type="scientific">marine sediment metagenome</name>
    <dbReference type="NCBI Taxonomy" id="412755"/>
    <lineage>
        <taxon>unclassified sequences</taxon>
        <taxon>metagenomes</taxon>
        <taxon>ecological metagenomes</taxon>
    </lineage>
</organism>
<feature type="non-terminal residue" evidence="1">
    <location>
        <position position="389"/>
    </location>
</feature>
<comment type="caution">
    <text evidence="1">The sequence shown here is derived from an EMBL/GenBank/DDBJ whole genome shotgun (WGS) entry which is preliminary data.</text>
</comment>
<dbReference type="EMBL" id="LAZR01045017">
    <property type="protein sequence ID" value="KKL00851.1"/>
    <property type="molecule type" value="Genomic_DNA"/>
</dbReference>
<protein>
    <submittedName>
        <fullName evidence="1">Uncharacterized protein</fullName>
    </submittedName>
</protein>
<proteinExistence type="predicted"/>
<dbReference type="AlphaFoldDB" id="A0A0F9CTL1"/>
<evidence type="ECO:0000313" key="1">
    <source>
        <dbReference type="EMBL" id="KKL00851.1"/>
    </source>
</evidence>
<name>A0A0F9CTL1_9ZZZZ</name>
<reference evidence="1" key="1">
    <citation type="journal article" date="2015" name="Nature">
        <title>Complex archaea that bridge the gap between prokaryotes and eukaryotes.</title>
        <authorList>
            <person name="Spang A."/>
            <person name="Saw J.H."/>
            <person name="Jorgensen S.L."/>
            <person name="Zaremba-Niedzwiedzka K."/>
            <person name="Martijn J."/>
            <person name="Lind A.E."/>
            <person name="van Eijk R."/>
            <person name="Schleper C."/>
            <person name="Guy L."/>
            <person name="Ettema T.J."/>
        </authorList>
    </citation>
    <scope>NUCLEOTIDE SEQUENCE</scope>
</reference>
<accession>A0A0F9CTL1</accession>
<sequence length="389" mass="44513">MPGLVELVVGKHEKPSTAQYIEGHEIPNILGMEEKERRAYMKGLTGKESMADMTPRVAQAYIEALRRRASKKGIELEMLPSQRVFKKPGVGLTPQLYKTKVLGVEFMVKPAVIGKQKFDLEYAKISRQLDKARRVINRLGKETTKSKAAARLKNKPTKSIVRFAELLNTHEEAPTELSVEEKKVFNYFRSLNRAIIARENEVRKELGMEPIQYKTAYIRHIVDTMSQEIIEGRHPIPEELKYWAEKHASKKIRNPMEFQRKLGDKLEAIFSKDVIDASKAMVYTGLKEIHLNKPLKFFETQLGLHSGVMPASTKRWTERFVNQMIVGKQTTTDQRLNELVTDSGIGGVINKVLKPFGRTISHKPMSNLFGRLGRMQIYGVMGWRPKQLI</sequence>